<dbReference type="OrthoDB" id="412788at2759"/>
<accession>A0A9N9L239</accession>
<dbReference type="AlphaFoldDB" id="A0A9N9L239"/>
<reference evidence="2" key="1">
    <citation type="submission" date="2021-07" db="EMBL/GenBank/DDBJ databases">
        <authorList>
            <person name="Durling M."/>
        </authorList>
    </citation>
    <scope>NUCLEOTIDE SEQUENCE</scope>
</reference>
<name>A0A9N9L239_9HELO</name>
<dbReference type="EMBL" id="CAJVRL010000085">
    <property type="protein sequence ID" value="CAG8958795.1"/>
    <property type="molecule type" value="Genomic_DNA"/>
</dbReference>
<comment type="similarity">
    <text evidence="1">Belongs to the asaB hydroxylase/desaturase family.</text>
</comment>
<gene>
    <name evidence="2" type="ORF">HYFRA_00011746</name>
</gene>
<dbReference type="InterPro" id="IPR044053">
    <property type="entry name" value="AsaB-like"/>
</dbReference>
<evidence type="ECO:0000313" key="3">
    <source>
        <dbReference type="Proteomes" id="UP000696280"/>
    </source>
</evidence>
<evidence type="ECO:0000313" key="2">
    <source>
        <dbReference type="EMBL" id="CAG8958795.1"/>
    </source>
</evidence>
<protein>
    <recommendedName>
        <fullName evidence="4">Methyltransferase CmcJ</fullName>
    </recommendedName>
</protein>
<dbReference type="Proteomes" id="UP000696280">
    <property type="component" value="Unassembled WGS sequence"/>
</dbReference>
<dbReference type="GO" id="GO:0016491">
    <property type="term" value="F:oxidoreductase activity"/>
    <property type="evidence" value="ECO:0007669"/>
    <property type="project" value="InterPro"/>
</dbReference>
<dbReference type="PANTHER" id="PTHR34598">
    <property type="entry name" value="BLL6449 PROTEIN"/>
    <property type="match status" value="1"/>
</dbReference>
<comment type="caution">
    <text evidence="2">The sequence shown here is derived from an EMBL/GenBank/DDBJ whole genome shotgun (WGS) entry which is preliminary data.</text>
</comment>
<sequence length="289" mass="32887">MAPQNVQASVQFLKWQDLYSTEKPFNIFLDIPAEVKEQRKTNIVFEDIEIPIEDIRGKEHSFTLDNQGFMVSNLPPFTGALDKATVQGVHLPAVENLLKEKVEGAERVFIFDWRVRRGDDEAHKEVIDLRDYSAPLKPTNAAHIDTSAISAIKRLKLQLGEEASEAFKSRIRIVNVWQPVNHVVEDWPLALCDGSTVDASSLVETDIVRAGNLSSNLYMMHRNSNRWHYLPQQKLDEVWIFKQFDTKPDVKAHYCPHTSFKSPIAKLGTKSRQSIEVRTIVLTDPLASV</sequence>
<proteinExistence type="inferred from homology"/>
<organism evidence="2 3">
    <name type="scientific">Hymenoscyphus fraxineus</name>
    <dbReference type="NCBI Taxonomy" id="746836"/>
    <lineage>
        <taxon>Eukaryota</taxon>
        <taxon>Fungi</taxon>
        <taxon>Dikarya</taxon>
        <taxon>Ascomycota</taxon>
        <taxon>Pezizomycotina</taxon>
        <taxon>Leotiomycetes</taxon>
        <taxon>Helotiales</taxon>
        <taxon>Helotiaceae</taxon>
        <taxon>Hymenoscyphus</taxon>
    </lineage>
</organism>
<dbReference type="PANTHER" id="PTHR34598:SF3">
    <property type="entry name" value="OXIDOREDUCTASE AN1597"/>
    <property type="match status" value="1"/>
</dbReference>
<evidence type="ECO:0008006" key="4">
    <source>
        <dbReference type="Google" id="ProtNLM"/>
    </source>
</evidence>
<keyword evidence="3" id="KW-1185">Reference proteome</keyword>
<dbReference type="NCBIfam" id="NF041278">
    <property type="entry name" value="CmcJ_NvfI_EfuI"/>
    <property type="match status" value="1"/>
</dbReference>
<evidence type="ECO:0000256" key="1">
    <source>
        <dbReference type="ARBA" id="ARBA00023604"/>
    </source>
</evidence>